<dbReference type="PROSITE" id="PS00028">
    <property type="entry name" value="ZINC_FINGER_C2H2_1"/>
    <property type="match status" value="1"/>
</dbReference>
<evidence type="ECO:0000256" key="2">
    <source>
        <dbReference type="ARBA" id="ARBA00022679"/>
    </source>
</evidence>
<dbReference type="GO" id="GO:0005739">
    <property type="term" value="C:mitochondrion"/>
    <property type="evidence" value="ECO:0007669"/>
    <property type="project" value="TreeGrafter"/>
</dbReference>
<dbReference type="STRING" id="103827.A0A0N5CY78"/>
<gene>
    <name evidence="7" type="ORF">TCLT_LOCUS5378</name>
</gene>
<keyword evidence="4 5" id="KW-0067">ATP-binding</keyword>
<comment type="similarity">
    <text evidence="1 5">Belongs to the IPP transferase family.</text>
</comment>
<protein>
    <submittedName>
        <fullName evidence="9">C2H2-type domain-containing protein</fullName>
    </submittedName>
</protein>
<evidence type="ECO:0000313" key="7">
    <source>
        <dbReference type="EMBL" id="VDN02613.1"/>
    </source>
</evidence>
<dbReference type="InterPro" id="IPR039657">
    <property type="entry name" value="Dimethylallyltransferase"/>
</dbReference>
<dbReference type="GO" id="GO:0005524">
    <property type="term" value="F:ATP binding"/>
    <property type="evidence" value="ECO:0007669"/>
    <property type="project" value="UniProtKB-KW"/>
</dbReference>
<dbReference type="Gene3D" id="3.30.160.60">
    <property type="entry name" value="Classic Zinc Finger"/>
    <property type="match status" value="1"/>
</dbReference>
<dbReference type="InterPro" id="IPR013087">
    <property type="entry name" value="Znf_C2H2_type"/>
</dbReference>
<dbReference type="Pfam" id="PF01715">
    <property type="entry name" value="IPPT"/>
    <property type="match status" value="1"/>
</dbReference>
<dbReference type="GO" id="GO:0006400">
    <property type="term" value="P:tRNA modification"/>
    <property type="evidence" value="ECO:0007669"/>
    <property type="project" value="TreeGrafter"/>
</dbReference>
<dbReference type="PANTHER" id="PTHR11088">
    <property type="entry name" value="TRNA DIMETHYLALLYLTRANSFERASE"/>
    <property type="match status" value="1"/>
</dbReference>
<dbReference type="OrthoDB" id="775260at2759"/>
<keyword evidence="8" id="KW-1185">Reference proteome</keyword>
<dbReference type="WBParaSite" id="TCLT_0000538901-mRNA-1">
    <property type="protein sequence ID" value="TCLT_0000538901-mRNA-1"/>
    <property type="gene ID" value="TCLT_0000538901"/>
</dbReference>
<dbReference type="PANTHER" id="PTHR11088:SF89">
    <property type="entry name" value="TRNA DIMETHYLALLYLTRANSFERASE"/>
    <property type="match status" value="1"/>
</dbReference>
<evidence type="ECO:0000256" key="4">
    <source>
        <dbReference type="ARBA" id="ARBA00022840"/>
    </source>
</evidence>
<dbReference type="Proteomes" id="UP000276776">
    <property type="component" value="Unassembled WGS sequence"/>
</dbReference>
<evidence type="ECO:0000259" key="6">
    <source>
        <dbReference type="PROSITE" id="PS00028"/>
    </source>
</evidence>
<sequence length="450" mass="52160">MVSKRKPLVVILGCTGTGKSDLGVAIAKNFNGEVISADSMQIYKGLDIATNKITPEEMKGVVHHMMSFVEPSTSTYNVHQFTKQVLLLLEKLWHAEKLPVVVGGTGYYIERILFKHNLIFTNTYGADSFILDDKYAFEDMSDDEVYELLKRIDLKSAMQVHKNNRFRVVRALQIYYATGRRKSEYLEEQNQKLKLGERLRFPNLLLCILDARPDLLENRLSERTARMIERGLRNEIEEFYEQYQHCLTKHGIAQSIAVKEFHEYLQLDPEKRHTELGDKLFTKGCEALKLHTLQYSRRQRRWIKHHFLLGNSAEEVKALVFLQVKHLCRNLCHLLKIFLNCNDLFMSSITVFQLPNIKLLDTSENFHECVVPETLREVGRFLHTVESSTGVAENQHGFGLDLNYRELANQIYHCESCGIDVHGTVNWQAHLKGKKHHKMLKKNESSELKN</sequence>
<evidence type="ECO:0000313" key="8">
    <source>
        <dbReference type="Proteomes" id="UP000276776"/>
    </source>
</evidence>
<dbReference type="Gene3D" id="1.10.20.140">
    <property type="match status" value="1"/>
</dbReference>
<proteinExistence type="inferred from homology"/>
<evidence type="ECO:0000313" key="9">
    <source>
        <dbReference type="WBParaSite" id="TCLT_0000538901-mRNA-1"/>
    </source>
</evidence>
<dbReference type="SUPFAM" id="SSF57667">
    <property type="entry name" value="beta-beta-alpha zinc fingers"/>
    <property type="match status" value="1"/>
</dbReference>
<dbReference type="GO" id="GO:0052381">
    <property type="term" value="F:tRNA dimethylallyltransferase activity"/>
    <property type="evidence" value="ECO:0007669"/>
    <property type="project" value="InterPro"/>
</dbReference>
<accession>A0A0N5CY78</accession>
<dbReference type="SUPFAM" id="SSF52540">
    <property type="entry name" value="P-loop containing nucleoside triphosphate hydrolases"/>
    <property type="match status" value="2"/>
</dbReference>
<name>A0A0N5CY78_THECL</name>
<keyword evidence="2 5" id="KW-0808">Transferase</keyword>
<dbReference type="HAMAP" id="MF_00185">
    <property type="entry name" value="IPP_trans"/>
    <property type="match status" value="1"/>
</dbReference>
<dbReference type="AlphaFoldDB" id="A0A0N5CY78"/>
<dbReference type="EMBL" id="UYYF01004335">
    <property type="protein sequence ID" value="VDN02613.1"/>
    <property type="molecule type" value="Genomic_DNA"/>
</dbReference>
<dbReference type="InterPro" id="IPR018022">
    <property type="entry name" value="IPT"/>
</dbReference>
<feature type="domain" description="C2H2-type" evidence="6">
    <location>
        <begin position="414"/>
        <end position="436"/>
    </location>
</feature>
<reference evidence="7 8" key="2">
    <citation type="submission" date="2018-11" db="EMBL/GenBank/DDBJ databases">
        <authorList>
            <consortium name="Pathogen Informatics"/>
        </authorList>
    </citation>
    <scope>NUCLEOTIDE SEQUENCE [LARGE SCALE GENOMIC DNA]</scope>
</reference>
<dbReference type="InterPro" id="IPR027417">
    <property type="entry name" value="P-loop_NTPase"/>
</dbReference>
<dbReference type="InterPro" id="IPR036236">
    <property type="entry name" value="Znf_C2H2_sf"/>
</dbReference>
<evidence type="ECO:0000256" key="3">
    <source>
        <dbReference type="ARBA" id="ARBA00022741"/>
    </source>
</evidence>
<evidence type="ECO:0000256" key="5">
    <source>
        <dbReference type="RuleBase" id="RU003785"/>
    </source>
</evidence>
<keyword evidence="3 5" id="KW-0547">Nucleotide-binding</keyword>
<evidence type="ECO:0000256" key="1">
    <source>
        <dbReference type="ARBA" id="ARBA00005842"/>
    </source>
</evidence>
<dbReference type="Gene3D" id="3.40.50.300">
    <property type="entry name" value="P-loop containing nucleotide triphosphate hydrolases"/>
    <property type="match status" value="1"/>
</dbReference>
<reference evidence="9" key="1">
    <citation type="submission" date="2017-02" db="UniProtKB">
        <authorList>
            <consortium name="WormBaseParasite"/>
        </authorList>
    </citation>
    <scope>IDENTIFICATION</scope>
</reference>
<dbReference type="OMA" id="VPHYLID"/>
<dbReference type="NCBIfam" id="TIGR00174">
    <property type="entry name" value="miaA"/>
    <property type="match status" value="1"/>
</dbReference>
<organism evidence="9">
    <name type="scientific">Thelazia callipaeda</name>
    <name type="common">Oriental eyeworm</name>
    <name type="synonym">Parasitic nematode</name>
    <dbReference type="NCBI Taxonomy" id="103827"/>
    <lineage>
        <taxon>Eukaryota</taxon>
        <taxon>Metazoa</taxon>
        <taxon>Ecdysozoa</taxon>
        <taxon>Nematoda</taxon>
        <taxon>Chromadorea</taxon>
        <taxon>Rhabditida</taxon>
        <taxon>Spirurina</taxon>
        <taxon>Spiruromorpha</taxon>
        <taxon>Thelazioidea</taxon>
        <taxon>Thelaziidae</taxon>
        <taxon>Thelazia</taxon>
    </lineage>
</organism>